<accession>A0A1X7SXH4</accession>
<proteinExistence type="predicted"/>
<sequence>MMESIVAKGTPVREFKKQIIEEAKVQGIDCVLELDKMRLRDKIGVYPGTVYLDHQVIDAGKKMYVEPLKGLEKKHKAQRQVYVIRWRPSQCSVDPIEEIILDNYNGDPKDVIGKLSELSGVSVEYISYTEGKQFPVEISCLDIDNELIWYRIAGGYSLRLYDGRVIYYKDKRETKKELTDKERSEIQEAETARLEKIKECKSKHGL</sequence>
<dbReference type="InterPro" id="IPR045578">
    <property type="entry name" value="USP47_C"/>
</dbReference>
<organism evidence="2">
    <name type="scientific">Amphimedon queenslandica</name>
    <name type="common">Sponge</name>
    <dbReference type="NCBI Taxonomy" id="400682"/>
    <lineage>
        <taxon>Eukaryota</taxon>
        <taxon>Metazoa</taxon>
        <taxon>Porifera</taxon>
        <taxon>Demospongiae</taxon>
        <taxon>Heteroscleromorpha</taxon>
        <taxon>Haplosclerida</taxon>
        <taxon>Niphatidae</taxon>
        <taxon>Amphimedon</taxon>
    </lineage>
</organism>
<dbReference type="InParanoid" id="A0A1X7SXH4"/>
<evidence type="ECO:0000259" key="1">
    <source>
        <dbReference type="Pfam" id="PF19718"/>
    </source>
</evidence>
<dbReference type="AlphaFoldDB" id="A0A1X7SXH4"/>
<reference evidence="2" key="1">
    <citation type="submission" date="2017-05" db="UniProtKB">
        <authorList>
            <consortium name="EnsemblMetazoa"/>
        </authorList>
    </citation>
    <scope>IDENTIFICATION</scope>
</reference>
<evidence type="ECO:0000313" key="2">
    <source>
        <dbReference type="EnsemblMetazoa" id="Aqu2.1.06839_001"/>
    </source>
</evidence>
<name>A0A1X7SXH4_AMPQE</name>
<feature type="domain" description="Ubiquitin carboxyl-terminal hydrolase 47 C-terminal" evidence="1">
    <location>
        <begin position="1"/>
        <end position="199"/>
    </location>
</feature>
<dbReference type="EnsemblMetazoa" id="Aqu2.1.06839_001">
    <property type="protein sequence ID" value="Aqu2.1.06839_001"/>
    <property type="gene ID" value="Aqu2.1.06839"/>
</dbReference>
<dbReference type="Pfam" id="PF19718">
    <property type="entry name" value="USP47_C"/>
    <property type="match status" value="1"/>
</dbReference>
<dbReference type="OrthoDB" id="289038at2759"/>
<protein>
    <recommendedName>
        <fullName evidence="1">Ubiquitin carboxyl-terminal hydrolase 47 C-terminal domain-containing protein</fullName>
    </recommendedName>
</protein>